<dbReference type="PATRIC" id="fig|42253.5.peg.295"/>
<evidence type="ECO:0000259" key="2">
    <source>
        <dbReference type="Pfam" id="PF13505"/>
    </source>
</evidence>
<protein>
    <recommendedName>
        <fullName evidence="2">Outer membrane protein beta-barrel domain-containing protein</fullName>
    </recommendedName>
</protein>
<dbReference type="KEGG" id="nmv:NITMOv2_0306"/>
<dbReference type="RefSeq" id="WP_083447660.1">
    <property type="nucleotide sequence ID" value="NZ_CP011801.1"/>
</dbReference>
<dbReference type="Gene3D" id="2.40.160.20">
    <property type="match status" value="1"/>
</dbReference>
<accession>A0A0K2G798</accession>
<dbReference type="OrthoDB" id="9784164at2"/>
<proteinExistence type="predicted"/>
<dbReference type="SUPFAM" id="SSF56925">
    <property type="entry name" value="OMPA-like"/>
    <property type="match status" value="1"/>
</dbReference>
<evidence type="ECO:0000313" key="3">
    <source>
        <dbReference type="EMBL" id="ALA56744.1"/>
    </source>
</evidence>
<dbReference type="Pfam" id="PF13505">
    <property type="entry name" value="OMP_b-brl"/>
    <property type="match status" value="1"/>
</dbReference>
<sequence>MHVQVRSGMVIGLTAALLTILAPLPSAWAEEGRQNFGGIEAGKWVLGMRAGFAPLTQSITDSFRSSTDVGSLVNFQAMYSLNTWLLVGLMLEWERHAVDQERPSADLGHQDTVSVLPTVELRPIKFGPISPYVNMSFGVNVNSFGEDRGVGRISPSNTFAWRLGWGADYMLTRQFALNAEMAYKRNDGHATINGLRVDDWNASSFGFLVGAKLFF</sequence>
<dbReference type="InterPro" id="IPR027385">
    <property type="entry name" value="Beta-barrel_OMP"/>
</dbReference>
<organism evidence="3 4">
    <name type="scientific">Nitrospira moscoviensis</name>
    <dbReference type="NCBI Taxonomy" id="42253"/>
    <lineage>
        <taxon>Bacteria</taxon>
        <taxon>Pseudomonadati</taxon>
        <taxon>Nitrospirota</taxon>
        <taxon>Nitrospiria</taxon>
        <taxon>Nitrospirales</taxon>
        <taxon>Nitrospiraceae</taxon>
        <taxon>Nitrospira</taxon>
    </lineage>
</organism>
<dbReference type="Proteomes" id="UP000069205">
    <property type="component" value="Chromosome"/>
</dbReference>
<evidence type="ECO:0000313" key="4">
    <source>
        <dbReference type="Proteomes" id="UP000069205"/>
    </source>
</evidence>
<evidence type="ECO:0000256" key="1">
    <source>
        <dbReference type="ARBA" id="ARBA00022729"/>
    </source>
</evidence>
<keyword evidence="1" id="KW-0732">Signal</keyword>
<keyword evidence="4" id="KW-1185">Reference proteome</keyword>
<gene>
    <name evidence="3" type="ORF">NITMOv2_0306</name>
</gene>
<dbReference type="AlphaFoldDB" id="A0A0K2G798"/>
<dbReference type="InterPro" id="IPR011250">
    <property type="entry name" value="OMP/PagP_B-barrel"/>
</dbReference>
<name>A0A0K2G798_NITMO</name>
<dbReference type="EMBL" id="CP011801">
    <property type="protein sequence ID" value="ALA56744.1"/>
    <property type="molecule type" value="Genomic_DNA"/>
</dbReference>
<feature type="domain" description="Outer membrane protein beta-barrel" evidence="2">
    <location>
        <begin position="16"/>
        <end position="201"/>
    </location>
</feature>
<reference evidence="3 4" key="1">
    <citation type="journal article" date="2015" name="Proc. Natl. Acad. Sci. U.S.A.">
        <title>Expanded metabolic versatility of ubiquitous nitrite-oxidizing bacteria from the genus Nitrospira.</title>
        <authorList>
            <person name="Koch H."/>
            <person name="Lucker S."/>
            <person name="Albertsen M."/>
            <person name="Kitzinger K."/>
            <person name="Herbold C."/>
            <person name="Spieck E."/>
            <person name="Nielsen P.H."/>
            <person name="Wagner M."/>
            <person name="Daims H."/>
        </authorList>
    </citation>
    <scope>NUCLEOTIDE SEQUENCE [LARGE SCALE GENOMIC DNA]</scope>
    <source>
        <strain evidence="3 4">NSP M-1</strain>
    </source>
</reference>